<dbReference type="Proteomes" id="UP000178870">
    <property type="component" value="Unassembled WGS sequence"/>
</dbReference>
<name>A0A1F7Z2E4_9BACT</name>
<organism evidence="2 3">
    <name type="scientific">Candidatus Woesebacteria bacterium RIFCSPHIGHO2_01_FULL_44_21</name>
    <dbReference type="NCBI Taxonomy" id="1802503"/>
    <lineage>
        <taxon>Bacteria</taxon>
        <taxon>Candidatus Woeseibacteriota</taxon>
    </lineage>
</organism>
<dbReference type="InterPro" id="IPR043734">
    <property type="entry name" value="DUF5678"/>
</dbReference>
<protein>
    <recommendedName>
        <fullName evidence="1">DUF5678 domain-containing protein</fullName>
    </recommendedName>
</protein>
<evidence type="ECO:0000313" key="3">
    <source>
        <dbReference type="Proteomes" id="UP000178870"/>
    </source>
</evidence>
<sequence length="63" mass="7143">MKRIDFIYLQKNYPGLWVALEEKNKTVVSTGKSAKKVYGEAKKKGVKIPTVYRVPSEPVIFIG</sequence>
<feature type="domain" description="DUF5678" evidence="1">
    <location>
        <begin position="9"/>
        <end position="56"/>
    </location>
</feature>
<evidence type="ECO:0000313" key="2">
    <source>
        <dbReference type="EMBL" id="OGM33249.1"/>
    </source>
</evidence>
<gene>
    <name evidence="2" type="ORF">A2803_00160</name>
</gene>
<dbReference type="EMBL" id="MGGP01000005">
    <property type="protein sequence ID" value="OGM33249.1"/>
    <property type="molecule type" value="Genomic_DNA"/>
</dbReference>
<evidence type="ECO:0000259" key="1">
    <source>
        <dbReference type="Pfam" id="PF18929"/>
    </source>
</evidence>
<comment type="caution">
    <text evidence="2">The sequence shown here is derived from an EMBL/GenBank/DDBJ whole genome shotgun (WGS) entry which is preliminary data.</text>
</comment>
<dbReference type="AlphaFoldDB" id="A0A1F7Z2E4"/>
<proteinExistence type="predicted"/>
<reference evidence="2 3" key="1">
    <citation type="journal article" date="2016" name="Nat. Commun.">
        <title>Thousands of microbial genomes shed light on interconnected biogeochemical processes in an aquifer system.</title>
        <authorList>
            <person name="Anantharaman K."/>
            <person name="Brown C.T."/>
            <person name="Hug L.A."/>
            <person name="Sharon I."/>
            <person name="Castelle C.J."/>
            <person name="Probst A.J."/>
            <person name="Thomas B.C."/>
            <person name="Singh A."/>
            <person name="Wilkins M.J."/>
            <person name="Karaoz U."/>
            <person name="Brodie E.L."/>
            <person name="Williams K.H."/>
            <person name="Hubbard S.S."/>
            <person name="Banfield J.F."/>
        </authorList>
    </citation>
    <scope>NUCLEOTIDE SEQUENCE [LARGE SCALE GENOMIC DNA]</scope>
</reference>
<accession>A0A1F7Z2E4</accession>
<dbReference type="Pfam" id="PF18929">
    <property type="entry name" value="DUF5678"/>
    <property type="match status" value="1"/>
</dbReference>